<dbReference type="PANTHER" id="PTHR43685:SF2">
    <property type="entry name" value="GLYCOSYLTRANSFERASE 2-LIKE DOMAIN-CONTAINING PROTEIN"/>
    <property type="match status" value="1"/>
</dbReference>
<evidence type="ECO:0000313" key="3">
    <source>
        <dbReference type="Proteomes" id="UP000278907"/>
    </source>
</evidence>
<organism evidence="2 3">
    <name type="scientific">Corallococcus praedator</name>
    <dbReference type="NCBI Taxonomy" id="2316724"/>
    <lineage>
        <taxon>Bacteria</taxon>
        <taxon>Pseudomonadati</taxon>
        <taxon>Myxococcota</taxon>
        <taxon>Myxococcia</taxon>
        <taxon>Myxococcales</taxon>
        <taxon>Cystobacterineae</taxon>
        <taxon>Myxococcaceae</taxon>
        <taxon>Corallococcus</taxon>
    </lineage>
</organism>
<dbReference type="SUPFAM" id="SSF53448">
    <property type="entry name" value="Nucleotide-diphospho-sugar transferases"/>
    <property type="match status" value="1"/>
</dbReference>
<feature type="domain" description="Glycosyltransferase 2-like" evidence="1">
    <location>
        <begin position="6"/>
        <end position="126"/>
    </location>
</feature>
<dbReference type="PANTHER" id="PTHR43685">
    <property type="entry name" value="GLYCOSYLTRANSFERASE"/>
    <property type="match status" value="1"/>
</dbReference>
<dbReference type="Proteomes" id="UP000278907">
    <property type="component" value="Unassembled WGS sequence"/>
</dbReference>
<accession>A0ABX9QSM8</accession>
<dbReference type="Gene3D" id="3.90.550.10">
    <property type="entry name" value="Spore Coat Polysaccharide Biosynthesis Protein SpsA, Chain A"/>
    <property type="match status" value="1"/>
</dbReference>
<evidence type="ECO:0000259" key="1">
    <source>
        <dbReference type="Pfam" id="PF00535"/>
    </source>
</evidence>
<evidence type="ECO:0000313" key="2">
    <source>
        <dbReference type="EMBL" id="RKI16589.1"/>
    </source>
</evidence>
<dbReference type="InterPro" id="IPR050834">
    <property type="entry name" value="Glycosyltransf_2"/>
</dbReference>
<gene>
    <name evidence="2" type="ORF">D7Y13_02280</name>
</gene>
<protein>
    <submittedName>
        <fullName evidence="2">Glycosyltransferase family 2 protein</fullName>
    </submittedName>
</protein>
<dbReference type="RefSeq" id="WP_120581892.1">
    <property type="nucleotide sequence ID" value="NZ_RAWI01000009.1"/>
</dbReference>
<sequence length="339" mass="37909">MKPSVSVIIPAYNVEAYLGAAIDSVLAQTRRDIELIIVDDGSTDRTVEVAERYQDPRIRVFKNERNAGASQSRNVAIGHARGEWVAILDSDDWWAETRLERLLTLAEAHGADIVGDDIQLVKMGELDAQATFFQVHAHRLGVIDKPFELSALRMVVDDYGVLKPIFRKSFLEEKGLRYNPAFKTGEDFDFLLRALLASARMVVSNEALYYYRARGGSLVADPVKCLAGILEMADALLRTVDGRTHAEVVRALEGFRAWKHDEWENARFRVPIRHGHLLQCLALARENPAQLPRYARLTAERVVLLVLLPVLSCIRFLQSGRRQRRALPAPGTSGSAPAS</sequence>
<comment type="caution">
    <text evidence="2">The sequence shown here is derived from an EMBL/GenBank/DDBJ whole genome shotgun (WGS) entry which is preliminary data.</text>
</comment>
<dbReference type="InterPro" id="IPR029044">
    <property type="entry name" value="Nucleotide-diphossugar_trans"/>
</dbReference>
<dbReference type="EMBL" id="RAWI01000009">
    <property type="protein sequence ID" value="RKI16589.1"/>
    <property type="molecule type" value="Genomic_DNA"/>
</dbReference>
<reference evidence="2 3" key="1">
    <citation type="submission" date="2018-09" db="EMBL/GenBank/DDBJ databases">
        <authorList>
            <person name="Livingstone P.G."/>
            <person name="Whitworth D.E."/>
        </authorList>
    </citation>
    <scope>NUCLEOTIDE SEQUENCE [LARGE SCALE GENOMIC DNA]</scope>
    <source>
        <strain evidence="2 3">CA031B</strain>
    </source>
</reference>
<dbReference type="InterPro" id="IPR001173">
    <property type="entry name" value="Glyco_trans_2-like"/>
</dbReference>
<name>A0ABX9QSM8_9BACT</name>
<keyword evidence="3" id="KW-1185">Reference proteome</keyword>
<proteinExistence type="predicted"/>
<dbReference type="Pfam" id="PF00535">
    <property type="entry name" value="Glycos_transf_2"/>
    <property type="match status" value="1"/>
</dbReference>